<protein>
    <submittedName>
        <fullName evidence="1">Condensation domain-containing protein</fullName>
    </submittedName>
</protein>
<accession>A0A1C5KFT3</accession>
<organism evidence="1 2">
    <name type="scientific">Micromonospora rifamycinica</name>
    <dbReference type="NCBI Taxonomy" id="291594"/>
    <lineage>
        <taxon>Bacteria</taxon>
        <taxon>Bacillati</taxon>
        <taxon>Actinomycetota</taxon>
        <taxon>Actinomycetes</taxon>
        <taxon>Micromonosporales</taxon>
        <taxon>Micromonosporaceae</taxon>
        <taxon>Micromonospora</taxon>
    </lineage>
</organism>
<dbReference type="Proteomes" id="UP000198226">
    <property type="component" value="Chromosome I"/>
</dbReference>
<dbReference type="AlphaFoldDB" id="A0A1C5KFT3"/>
<dbReference type="EMBL" id="LT607752">
    <property type="protein sequence ID" value="SCG81622.1"/>
    <property type="molecule type" value="Genomic_DNA"/>
</dbReference>
<dbReference type="SUPFAM" id="SSF52777">
    <property type="entry name" value="CoA-dependent acyltransferases"/>
    <property type="match status" value="1"/>
</dbReference>
<evidence type="ECO:0000313" key="2">
    <source>
        <dbReference type="Proteomes" id="UP000198226"/>
    </source>
</evidence>
<reference evidence="2" key="1">
    <citation type="submission" date="2016-06" db="EMBL/GenBank/DDBJ databases">
        <authorList>
            <person name="Varghese N."/>
            <person name="Submissions Spin"/>
        </authorList>
    </citation>
    <scope>NUCLEOTIDE SEQUENCE [LARGE SCALE GENOMIC DNA]</scope>
    <source>
        <strain evidence="2">DSM 44983</strain>
    </source>
</reference>
<keyword evidence="2" id="KW-1185">Reference proteome</keyword>
<gene>
    <name evidence="1" type="ORF">GA0070623_6010</name>
</gene>
<dbReference type="OrthoDB" id="2472181at2"/>
<evidence type="ECO:0000313" key="1">
    <source>
        <dbReference type="EMBL" id="SCG81622.1"/>
    </source>
</evidence>
<dbReference type="Gene3D" id="3.30.559.10">
    <property type="entry name" value="Chloramphenicol acetyltransferase-like domain"/>
    <property type="match status" value="1"/>
</dbReference>
<proteinExistence type="predicted"/>
<sequence>MIPLSYAQQRLWFIHRLYGPQPMYTMAFAVTLHGRLDVEALGPRSGCRHAASRPADRVS</sequence>
<dbReference type="InterPro" id="IPR023213">
    <property type="entry name" value="CAT-like_dom_sf"/>
</dbReference>
<name>A0A1C5KFT3_9ACTN</name>